<dbReference type="SMART" id="SM00422">
    <property type="entry name" value="HTH_MERR"/>
    <property type="match status" value="2"/>
</dbReference>
<dbReference type="GO" id="GO:0003677">
    <property type="term" value="F:DNA binding"/>
    <property type="evidence" value="ECO:0007669"/>
    <property type="project" value="UniProtKB-KW"/>
</dbReference>
<reference evidence="3" key="1">
    <citation type="submission" date="2023-03" db="EMBL/GenBank/DDBJ databases">
        <title>Actinorhabdospora filicis NBRC 111898.</title>
        <authorList>
            <person name="Ichikawa N."/>
            <person name="Sato H."/>
            <person name="Tonouchi N."/>
        </authorList>
    </citation>
    <scope>NUCLEOTIDE SEQUENCE</scope>
    <source>
        <strain evidence="3">NBRC 111898</strain>
    </source>
</reference>
<evidence type="ECO:0000313" key="4">
    <source>
        <dbReference type="Proteomes" id="UP001165079"/>
    </source>
</evidence>
<dbReference type="PROSITE" id="PS50937">
    <property type="entry name" value="HTH_MERR_2"/>
    <property type="match status" value="2"/>
</dbReference>
<comment type="caution">
    <text evidence="3">The sequence shown here is derived from an EMBL/GenBank/DDBJ whole genome shotgun (WGS) entry which is preliminary data.</text>
</comment>
<dbReference type="Pfam" id="PF00376">
    <property type="entry name" value="MerR"/>
    <property type="match status" value="1"/>
</dbReference>
<dbReference type="SUPFAM" id="SSF46955">
    <property type="entry name" value="Putative DNA-binding domain"/>
    <property type="match status" value="2"/>
</dbReference>
<dbReference type="PANTHER" id="PTHR30204">
    <property type="entry name" value="REDOX-CYCLING DRUG-SENSING TRANSCRIPTIONAL ACTIVATOR SOXR"/>
    <property type="match status" value="1"/>
</dbReference>
<evidence type="ECO:0000256" key="1">
    <source>
        <dbReference type="ARBA" id="ARBA00023125"/>
    </source>
</evidence>
<dbReference type="AlphaFoldDB" id="A0A9W6SH34"/>
<dbReference type="InterPro" id="IPR009061">
    <property type="entry name" value="DNA-bd_dom_put_sf"/>
</dbReference>
<evidence type="ECO:0000313" key="3">
    <source>
        <dbReference type="EMBL" id="GLZ75737.1"/>
    </source>
</evidence>
<protein>
    <submittedName>
        <fullName evidence="3">MerR family transcriptional regulator</fullName>
    </submittedName>
</protein>
<dbReference type="PROSITE" id="PS00552">
    <property type="entry name" value="HTH_MERR_1"/>
    <property type="match status" value="1"/>
</dbReference>
<name>A0A9W6SH34_9ACTN</name>
<evidence type="ECO:0000259" key="2">
    <source>
        <dbReference type="PROSITE" id="PS50937"/>
    </source>
</evidence>
<dbReference type="Pfam" id="PF13411">
    <property type="entry name" value="MerR_1"/>
    <property type="match status" value="1"/>
</dbReference>
<dbReference type="EMBL" id="BSTX01000001">
    <property type="protein sequence ID" value="GLZ75737.1"/>
    <property type="molecule type" value="Genomic_DNA"/>
</dbReference>
<dbReference type="InterPro" id="IPR000551">
    <property type="entry name" value="MerR-type_HTH_dom"/>
</dbReference>
<sequence>MRPSDLAAVHGLSAQAVRNYEAAGFLPPAARTASGYRVYTGDHAAALRAFLALVAAHGHATAGAIMAAVNSGDLDTALTAVDTGHALLRRDRATLAAVREAIGGLTAAPGAVPGPMSVGELARRLGVTAASLRNWETAGILAPARDRSGQRVYSPADVRDAELAHLLRRGARPLADIAAVVAQVREAGGTAKLSAALADWEARLTARGRGMLRAAGLLDAYLSLTGRP</sequence>
<proteinExistence type="predicted"/>
<gene>
    <name evidence="3" type="ORF">Afil01_05440</name>
</gene>
<dbReference type="RefSeq" id="WP_285660966.1">
    <property type="nucleotide sequence ID" value="NZ_BSTX01000001.1"/>
</dbReference>
<feature type="domain" description="HTH merR-type" evidence="2">
    <location>
        <begin position="115"/>
        <end position="183"/>
    </location>
</feature>
<dbReference type="GO" id="GO:0003700">
    <property type="term" value="F:DNA-binding transcription factor activity"/>
    <property type="evidence" value="ECO:0007669"/>
    <property type="project" value="InterPro"/>
</dbReference>
<keyword evidence="4" id="KW-1185">Reference proteome</keyword>
<dbReference type="InterPro" id="IPR047057">
    <property type="entry name" value="MerR_fam"/>
</dbReference>
<dbReference type="Gene3D" id="1.10.1660.10">
    <property type="match status" value="2"/>
</dbReference>
<dbReference type="PANTHER" id="PTHR30204:SF97">
    <property type="entry name" value="MERR FAMILY REGULATORY PROTEIN"/>
    <property type="match status" value="1"/>
</dbReference>
<accession>A0A9W6SH34</accession>
<organism evidence="3 4">
    <name type="scientific">Actinorhabdospora filicis</name>
    <dbReference type="NCBI Taxonomy" id="1785913"/>
    <lineage>
        <taxon>Bacteria</taxon>
        <taxon>Bacillati</taxon>
        <taxon>Actinomycetota</taxon>
        <taxon>Actinomycetes</taxon>
        <taxon>Micromonosporales</taxon>
        <taxon>Micromonosporaceae</taxon>
        <taxon>Actinorhabdospora</taxon>
    </lineage>
</organism>
<keyword evidence="1" id="KW-0238">DNA-binding</keyword>
<dbReference type="Proteomes" id="UP001165079">
    <property type="component" value="Unassembled WGS sequence"/>
</dbReference>
<feature type="domain" description="HTH merR-type" evidence="2">
    <location>
        <begin position="1"/>
        <end position="48"/>
    </location>
</feature>